<name>A0A1H9W780_9CORY</name>
<evidence type="ECO:0000313" key="10">
    <source>
        <dbReference type="EMBL" id="SES29639.1"/>
    </source>
</evidence>
<dbReference type="InterPro" id="IPR003706">
    <property type="entry name" value="CstA_N"/>
</dbReference>
<feature type="compositionally biased region" description="Basic and acidic residues" evidence="7">
    <location>
        <begin position="584"/>
        <end position="596"/>
    </location>
</feature>
<dbReference type="InterPro" id="IPR051605">
    <property type="entry name" value="CstA"/>
</dbReference>
<feature type="transmembrane region" description="Helical" evidence="8">
    <location>
        <begin position="289"/>
        <end position="309"/>
    </location>
</feature>
<proteinExistence type="inferred from homology"/>
<comment type="subcellular location">
    <subcellularLocation>
        <location evidence="1">Cell membrane</location>
        <topology evidence="1">Multi-pass membrane protein</topology>
    </subcellularLocation>
</comment>
<evidence type="ECO:0000256" key="2">
    <source>
        <dbReference type="ARBA" id="ARBA00007755"/>
    </source>
</evidence>
<feature type="region of interest" description="Disordered" evidence="7">
    <location>
        <begin position="554"/>
        <end position="596"/>
    </location>
</feature>
<keyword evidence="11" id="KW-1185">Reference proteome</keyword>
<feature type="transmembrane region" description="Helical" evidence="8">
    <location>
        <begin position="86"/>
        <end position="107"/>
    </location>
</feature>
<protein>
    <submittedName>
        <fullName evidence="10">Carbon starvation protein</fullName>
    </submittedName>
</protein>
<feature type="transmembrane region" description="Helical" evidence="8">
    <location>
        <begin position="161"/>
        <end position="179"/>
    </location>
</feature>
<keyword evidence="4 8" id="KW-0812">Transmembrane</keyword>
<evidence type="ECO:0000256" key="3">
    <source>
        <dbReference type="ARBA" id="ARBA00022475"/>
    </source>
</evidence>
<dbReference type="AlphaFoldDB" id="A0A1H9W780"/>
<accession>A0A1H9W780</accession>
<feature type="transmembrane region" description="Helical" evidence="8">
    <location>
        <begin position="6"/>
        <end position="25"/>
    </location>
</feature>
<dbReference type="RefSeq" id="WP_092260761.1">
    <property type="nucleotide sequence ID" value="NZ_CP047199.1"/>
</dbReference>
<evidence type="ECO:0000256" key="5">
    <source>
        <dbReference type="ARBA" id="ARBA00022989"/>
    </source>
</evidence>
<feature type="transmembrane region" description="Helical" evidence="8">
    <location>
        <begin position="329"/>
        <end position="350"/>
    </location>
</feature>
<organism evidence="10 11">
    <name type="scientific">Corynebacterium cystitidis DSM 20524</name>
    <dbReference type="NCBI Taxonomy" id="1121357"/>
    <lineage>
        <taxon>Bacteria</taxon>
        <taxon>Bacillati</taxon>
        <taxon>Actinomycetota</taxon>
        <taxon>Actinomycetes</taxon>
        <taxon>Mycobacteriales</taxon>
        <taxon>Corynebacteriaceae</taxon>
        <taxon>Corynebacterium</taxon>
    </lineage>
</organism>
<dbReference type="EMBL" id="FOGQ01000017">
    <property type="protein sequence ID" value="SES29639.1"/>
    <property type="molecule type" value="Genomic_DNA"/>
</dbReference>
<feature type="transmembrane region" description="Helical" evidence="8">
    <location>
        <begin position="62"/>
        <end position="80"/>
    </location>
</feature>
<feature type="domain" description="CstA N-terminal" evidence="9">
    <location>
        <begin position="364"/>
        <end position="505"/>
    </location>
</feature>
<keyword evidence="3" id="KW-1003">Cell membrane</keyword>
<evidence type="ECO:0000256" key="8">
    <source>
        <dbReference type="SAM" id="Phobius"/>
    </source>
</evidence>
<evidence type="ECO:0000256" key="6">
    <source>
        <dbReference type="ARBA" id="ARBA00023136"/>
    </source>
</evidence>
<sequence>MNSLVLVLIGLTMMIGGYLLYSRFLGSKVYQLSDNYKTPAHTMEDGVDYVPTNKYVLWGHHFTSVAGAAPIVGPAVAVIWGWFPAFLWVTLGTVFFAGMHDFGALWASQRHRGQSIGTLSGRYIGTRGRNLFLVVIFLLLLMVNAAFAVVISNLLIASPSAVIPTWGAILVALLIGQAIYRFKWNLVIVSVVGVIALYSLIILGDMYPLALPETVMGIPARGVWIIILFVYAFIASTLPVWVLLQPRDYINGLQLFVGLIILYSSFFIIRPEVVAPAFNQDVPEGTPSIFPLLFVTIACGAISGFHGIVSSGTSAKQLNKETDARFVGYFGAVGEGLLALGAIVATTSGFRTLADWEAIYSEWNAGGVSAFVEGGGDLMNQGLGIPTSLSATILATMAVLFAATTMDSGVRLQRMVVSEIADIMGVKISGLVATIIAVGAGLGLTFSTGADGSGGMLIWPLFGTTNQLMAGLTLSILVVILTQLRRPTLPVAIPLVFVTVMSLWAAILQLGTLWEGRNWLLLVIDAIIVVCAIWVIVEAFTAISRARKQPPVEWADDELVPGQRQAESTSAGAITADSTGSTRLDTRDPDGTGRTE</sequence>
<feature type="transmembrane region" description="Helical" evidence="8">
    <location>
        <begin position="458"/>
        <end position="481"/>
    </location>
</feature>
<feature type="transmembrane region" description="Helical" evidence="8">
    <location>
        <begin position="383"/>
        <end position="403"/>
    </location>
</feature>
<dbReference type="GO" id="GO:0005886">
    <property type="term" value="C:plasma membrane"/>
    <property type="evidence" value="ECO:0007669"/>
    <property type="project" value="UniProtKB-SubCell"/>
</dbReference>
<feature type="transmembrane region" description="Helical" evidence="8">
    <location>
        <begin position="223"/>
        <end position="244"/>
    </location>
</feature>
<dbReference type="STRING" id="1121357.SAMN05661109_02573"/>
<evidence type="ECO:0000256" key="4">
    <source>
        <dbReference type="ARBA" id="ARBA00022692"/>
    </source>
</evidence>
<keyword evidence="6 8" id="KW-0472">Membrane</keyword>
<feature type="transmembrane region" description="Helical" evidence="8">
    <location>
        <begin position="519"/>
        <end position="540"/>
    </location>
</feature>
<reference evidence="11" key="1">
    <citation type="submission" date="2016-10" db="EMBL/GenBank/DDBJ databases">
        <authorList>
            <person name="Varghese N."/>
            <person name="Submissions S."/>
        </authorList>
    </citation>
    <scope>NUCLEOTIDE SEQUENCE [LARGE SCALE GENOMIC DNA]</scope>
    <source>
        <strain evidence="11">DSM 20524</strain>
    </source>
</reference>
<feature type="transmembrane region" description="Helical" evidence="8">
    <location>
        <begin position="131"/>
        <end position="155"/>
    </location>
</feature>
<comment type="similarity">
    <text evidence="2">Belongs to the peptide transporter carbon starvation (CstA) (TC 2.A.114) family.</text>
</comment>
<feature type="transmembrane region" description="Helical" evidence="8">
    <location>
        <begin position="488"/>
        <end position="507"/>
    </location>
</feature>
<dbReference type="PANTHER" id="PTHR30252">
    <property type="entry name" value="INNER MEMBRANE PEPTIDE TRANSPORTER"/>
    <property type="match status" value="1"/>
</dbReference>
<dbReference type="GO" id="GO:0009267">
    <property type="term" value="P:cellular response to starvation"/>
    <property type="evidence" value="ECO:0007669"/>
    <property type="project" value="InterPro"/>
</dbReference>
<evidence type="ECO:0000313" key="11">
    <source>
        <dbReference type="Proteomes" id="UP000198929"/>
    </source>
</evidence>
<dbReference type="Proteomes" id="UP000198929">
    <property type="component" value="Unassembled WGS sequence"/>
</dbReference>
<evidence type="ECO:0000256" key="1">
    <source>
        <dbReference type="ARBA" id="ARBA00004651"/>
    </source>
</evidence>
<feature type="transmembrane region" description="Helical" evidence="8">
    <location>
        <begin position="186"/>
        <end position="203"/>
    </location>
</feature>
<dbReference type="PANTHER" id="PTHR30252:SF0">
    <property type="entry name" value="PEPTIDE TRANSPORTER CSTA"/>
    <property type="match status" value="1"/>
</dbReference>
<feature type="transmembrane region" description="Helical" evidence="8">
    <location>
        <begin position="424"/>
        <end position="446"/>
    </location>
</feature>
<evidence type="ECO:0000256" key="7">
    <source>
        <dbReference type="SAM" id="MobiDB-lite"/>
    </source>
</evidence>
<dbReference type="Pfam" id="PF02554">
    <property type="entry name" value="CstA"/>
    <property type="match status" value="2"/>
</dbReference>
<evidence type="ECO:0000259" key="9">
    <source>
        <dbReference type="Pfam" id="PF02554"/>
    </source>
</evidence>
<feature type="compositionally biased region" description="Polar residues" evidence="7">
    <location>
        <begin position="565"/>
        <end position="583"/>
    </location>
</feature>
<feature type="transmembrane region" description="Helical" evidence="8">
    <location>
        <begin position="251"/>
        <end position="269"/>
    </location>
</feature>
<gene>
    <name evidence="10" type="ORF">SAMN05661109_02573</name>
</gene>
<feature type="domain" description="CstA N-terminal" evidence="9">
    <location>
        <begin position="2"/>
        <end position="347"/>
    </location>
</feature>
<keyword evidence="5 8" id="KW-1133">Transmembrane helix</keyword>